<protein>
    <recommendedName>
        <fullName evidence="3">Lipocalin-like domain-containing protein</fullName>
    </recommendedName>
</protein>
<dbReference type="PROSITE" id="PS51257">
    <property type="entry name" value="PROKAR_LIPOPROTEIN"/>
    <property type="match status" value="1"/>
</dbReference>
<sequence length="134" mass="15402">MKNMYLILSIFLFTTGCSEKDTKQQENSIYNKWSLIKFEPGFSPTKSFSENQIIWTFNSNSSLNVLISNGTEVSDRLPLNSNGEYIYTTNNNELVINNNQSFKYEITNNKLILSTFIGLEAGGMRITFKKRTEE</sequence>
<accession>A0A975CP93</accession>
<proteinExistence type="predicted"/>
<evidence type="ECO:0000313" key="2">
    <source>
        <dbReference type="Proteomes" id="UP000663920"/>
    </source>
</evidence>
<gene>
    <name evidence="1" type="ORF">J3359_15470</name>
</gene>
<evidence type="ECO:0008006" key="3">
    <source>
        <dbReference type="Google" id="ProtNLM"/>
    </source>
</evidence>
<keyword evidence="2" id="KW-1185">Reference proteome</keyword>
<name>A0A975CP93_9FLAO</name>
<evidence type="ECO:0000313" key="1">
    <source>
        <dbReference type="EMBL" id="QTE22190.1"/>
    </source>
</evidence>
<dbReference type="EMBL" id="CP071869">
    <property type="protein sequence ID" value="QTE22190.1"/>
    <property type="molecule type" value="Genomic_DNA"/>
</dbReference>
<dbReference type="RefSeq" id="WP_208077890.1">
    <property type="nucleotide sequence ID" value="NZ_CP071869.1"/>
</dbReference>
<dbReference type="Proteomes" id="UP000663920">
    <property type="component" value="Chromosome"/>
</dbReference>
<dbReference type="AlphaFoldDB" id="A0A975CP93"/>
<reference evidence="1 2" key="1">
    <citation type="submission" date="2021-03" db="EMBL/GenBank/DDBJ databases">
        <title>Complete genome of Polaribacter_sp.SM13.</title>
        <authorList>
            <person name="Jeong S.W."/>
            <person name="Bae J.W."/>
        </authorList>
    </citation>
    <scope>NUCLEOTIDE SEQUENCE [LARGE SCALE GENOMIC DNA]</scope>
    <source>
        <strain evidence="1 2">SM13</strain>
    </source>
</reference>
<organism evidence="1 2">
    <name type="scientific">Polaribacter cellanae</name>
    <dbReference type="NCBI Taxonomy" id="2818493"/>
    <lineage>
        <taxon>Bacteria</taxon>
        <taxon>Pseudomonadati</taxon>
        <taxon>Bacteroidota</taxon>
        <taxon>Flavobacteriia</taxon>
        <taxon>Flavobacteriales</taxon>
        <taxon>Flavobacteriaceae</taxon>
    </lineage>
</organism>
<dbReference type="KEGG" id="pcea:J3359_15470"/>